<evidence type="ECO:0000256" key="1">
    <source>
        <dbReference type="SAM" id="MobiDB-lite"/>
    </source>
</evidence>
<name>A0A7U2ESK5_PHANO</name>
<proteinExistence type="predicted"/>
<feature type="region of interest" description="Disordered" evidence="1">
    <location>
        <begin position="35"/>
        <end position="72"/>
    </location>
</feature>
<keyword evidence="3" id="KW-1185">Reference proteome</keyword>
<feature type="region of interest" description="Disordered" evidence="1">
    <location>
        <begin position="85"/>
        <end position="110"/>
    </location>
</feature>
<gene>
    <name evidence="2" type="ORF">JI435_301430</name>
</gene>
<dbReference type="AlphaFoldDB" id="A0A7U2ESK5"/>
<feature type="compositionally biased region" description="Polar residues" evidence="1">
    <location>
        <begin position="35"/>
        <end position="56"/>
    </location>
</feature>
<evidence type="ECO:0000313" key="2">
    <source>
        <dbReference type="EMBL" id="QRC91927.1"/>
    </source>
</evidence>
<organism evidence="2 3">
    <name type="scientific">Phaeosphaeria nodorum (strain SN15 / ATCC MYA-4574 / FGSC 10173)</name>
    <name type="common">Glume blotch fungus</name>
    <name type="synonym">Parastagonospora nodorum</name>
    <dbReference type="NCBI Taxonomy" id="321614"/>
    <lineage>
        <taxon>Eukaryota</taxon>
        <taxon>Fungi</taxon>
        <taxon>Dikarya</taxon>
        <taxon>Ascomycota</taxon>
        <taxon>Pezizomycotina</taxon>
        <taxon>Dothideomycetes</taxon>
        <taxon>Pleosporomycetidae</taxon>
        <taxon>Pleosporales</taxon>
        <taxon>Pleosporineae</taxon>
        <taxon>Phaeosphaeriaceae</taxon>
        <taxon>Parastagonospora</taxon>
    </lineage>
</organism>
<dbReference type="Proteomes" id="UP000663193">
    <property type="component" value="Chromosome 2"/>
</dbReference>
<sequence length="110" mass="12509">MLDMSCFRLPAWNRSTNDHFASLKYTQTTRIPARNTMRSSSSSYRMNVTGAKNLSHTMKKKRRMSPATSMPMITGESHFRIIGLGGRRNKSQLSDEDEHADDVDVNTEVL</sequence>
<feature type="compositionally biased region" description="Acidic residues" evidence="1">
    <location>
        <begin position="94"/>
        <end position="110"/>
    </location>
</feature>
<accession>A0A7U2ESK5</accession>
<protein>
    <submittedName>
        <fullName evidence="2">Uncharacterized protein</fullName>
    </submittedName>
</protein>
<evidence type="ECO:0000313" key="3">
    <source>
        <dbReference type="Proteomes" id="UP000663193"/>
    </source>
</evidence>
<reference evidence="3" key="1">
    <citation type="journal article" date="2021" name="BMC Genomics">
        <title>Chromosome-level genome assembly and manually-curated proteome of model necrotroph Parastagonospora nodorum Sn15 reveals a genome-wide trove of candidate effector homologs, and redundancy of virulence-related functions within an accessory chromosome.</title>
        <authorList>
            <person name="Bertazzoni S."/>
            <person name="Jones D.A.B."/>
            <person name="Phan H.T."/>
            <person name="Tan K.-C."/>
            <person name="Hane J.K."/>
        </authorList>
    </citation>
    <scope>NUCLEOTIDE SEQUENCE [LARGE SCALE GENOMIC DNA]</scope>
    <source>
        <strain evidence="3">SN15 / ATCC MYA-4574 / FGSC 10173)</strain>
    </source>
</reference>
<dbReference type="EMBL" id="CP069024">
    <property type="protein sequence ID" value="QRC91927.1"/>
    <property type="molecule type" value="Genomic_DNA"/>
</dbReference>
<dbReference type="VEuPathDB" id="FungiDB:JI435_301430"/>